<organism evidence="1 2">
    <name type="scientific">Heterorhabditis bacteriophora</name>
    <name type="common">Entomopathogenic nematode worm</name>
    <dbReference type="NCBI Taxonomy" id="37862"/>
    <lineage>
        <taxon>Eukaryota</taxon>
        <taxon>Metazoa</taxon>
        <taxon>Ecdysozoa</taxon>
        <taxon>Nematoda</taxon>
        <taxon>Chromadorea</taxon>
        <taxon>Rhabditida</taxon>
        <taxon>Rhabditina</taxon>
        <taxon>Rhabditomorpha</taxon>
        <taxon>Strongyloidea</taxon>
        <taxon>Heterorhabditidae</taxon>
        <taxon>Heterorhabditis</taxon>
    </lineage>
</organism>
<protein>
    <submittedName>
        <fullName evidence="2">Uncharacterized protein</fullName>
    </submittedName>
</protein>
<evidence type="ECO:0000313" key="2">
    <source>
        <dbReference type="WBParaSite" id="Hba_00842"/>
    </source>
</evidence>
<dbReference type="WBParaSite" id="Hba_00842">
    <property type="protein sequence ID" value="Hba_00842"/>
    <property type="gene ID" value="Hba_00842"/>
</dbReference>
<dbReference type="Proteomes" id="UP000095283">
    <property type="component" value="Unplaced"/>
</dbReference>
<evidence type="ECO:0000313" key="1">
    <source>
        <dbReference type="Proteomes" id="UP000095283"/>
    </source>
</evidence>
<keyword evidence="1" id="KW-1185">Reference proteome</keyword>
<reference evidence="2" key="1">
    <citation type="submission" date="2016-11" db="UniProtKB">
        <authorList>
            <consortium name="WormBaseParasite"/>
        </authorList>
    </citation>
    <scope>IDENTIFICATION</scope>
</reference>
<name>A0A1I7W873_HETBA</name>
<dbReference type="AlphaFoldDB" id="A0A1I7W873"/>
<accession>A0A1I7W873</accession>
<proteinExistence type="predicted"/>
<sequence length="230" mass="27664">MFSLLSYVICSSRCFCSCCRLPRGIYCMVEHNLKLEKIIIIRKMVKHVRYRNMRCFYMDGFVVFRLSLSTRFLSKMTSKEQHRREIIPSICIIVQLMIQCSEEFTIWHSSNSIQIFKFSNFKFKFKFKFSNFLLNLNLNANPSIYYSNYENTDEFTIHRNSSECTFMIQIEIKYRSSILVSRIGLKYRVNYMEKIVDKGNPLYHFASYENLGVKHFPRKILKKRVRRSPF</sequence>